<proteinExistence type="predicted"/>
<dbReference type="PANTHER" id="PTHR38037:SF2">
    <property type="entry name" value="ATP-DEPENDENT ZINC PROTEASE DOMAIN-CONTAINING PROTEIN-RELATED"/>
    <property type="match status" value="1"/>
</dbReference>
<feature type="compositionally biased region" description="Acidic residues" evidence="1">
    <location>
        <begin position="177"/>
        <end position="191"/>
    </location>
</feature>
<dbReference type="Pfam" id="PF05618">
    <property type="entry name" value="Zn_protease"/>
    <property type="match status" value="1"/>
</dbReference>
<dbReference type="Proteomes" id="UP000010164">
    <property type="component" value="Unassembled WGS sequence"/>
</dbReference>
<dbReference type="PANTHER" id="PTHR38037">
    <property type="entry name" value="ZN_PROTEASE DOMAIN-CONTAINING PROTEIN"/>
    <property type="match status" value="1"/>
</dbReference>
<feature type="chain" id="PRO_5003948380" description="Retropepsin-like aspartic endopeptidase domain-containing protein" evidence="2">
    <location>
        <begin position="23"/>
        <end position="191"/>
    </location>
</feature>
<sequence length="191" mass="21730">MVLQVRMLLAALLMALAATVSADDAKPVFGWVEKVNLEPWGVEVKAKLDSGALTSSLHAKNIEIFKKDGHHWVRFTVDVVDKATGKEVEKTFERPRYRRVLVRGAGGVDHRPVVMMNICVANTIHREQFTLQDRSDMIYPMLIGRRTLQHLGVIDVTQTFEHPPTCTKDSEVRMHEEQDDEDIRDEEPDAE</sequence>
<dbReference type="Gene3D" id="2.40.70.10">
    <property type="entry name" value="Acid Proteases"/>
    <property type="match status" value="1"/>
</dbReference>
<dbReference type="AlphaFoldDB" id="L0W951"/>
<dbReference type="RefSeq" id="WP_008929818.1">
    <property type="nucleotide sequence ID" value="NZ_AMRJ01000024.1"/>
</dbReference>
<feature type="domain" description="Retropepsin-like aspartic endopeptidase" evidence="3">
    <location>
        <begin position="28"/>
        <end position="160"/>
    </location>
</feature>
<keyword evidence="2" id="KW-0732">Signal</keyword>
<dbReference type="InterPro" id="IPR021109">
    <property type="entry name" value="Peptidase_aspartic_dom_sf"/>
</dbReference>
<evidence type="ECO:0000256" key="1">
    <source>
        <dbReference type="SAM" id="MobiDB-lite"/>
    </source>
</evidence>
<dbReference type="PATRIC" id="fig|1177179.3.peg.2630"/>
<dbReference type="EMBL" id="AMRJ01000024">
    <property type="protein sequence ID" value="EKF73504.1"/>
    <property type="molecule type" value="Genomic_DNA"/>
</dbReference>
<dbReference type="OrthoDB" id="8546610at2"/>
<organism evidence="4 5">
    <name type="scientific">Alcanivorax hongdengensis A-11-3</name>
    <dbReference type="NCBI Taxonomy" id="1177179"/>
    <lineage>
        <taxon>Bacteria</taxon>
        <taxon>Pseudomonadati</taxon>
        <taxon>Pseudomonadota</taxon>
        <taxon>Gammaproteobacteria</taxon>
        <taxon>Oceanospirillales</taxon>
        <taxon>Alcanivoracaceae</taxon>
        <taxon>Alcanivorax</taxon>
    </lineage>
</organism>
<evidence type="ECO:0000259" key="3">
    <source>
        <dbReference type="Pfam" id="PF05618"/>
    </source>
</evidence>
<evidence type="ECO:0000313" key="4">
    <source>
        <dbReference type="EMBL" id="EKF73504.1"/>
    </source>
</evidence>
<gene>
    <name evidence="4" type="ORF">A11A3_13240</name>
</gene>
<dbReference type="eggNOG" id="COG4067">
    <property type="taxonomic scope" value="Bacteria"/>
</dbReference>
<feature type="signal peptide" evidence="2">
    <location>
        <begin position="1"/>
        <end position="22"/>
    </location>
</feature>
<protein>
    <recommendedName>
        <fullName evidence="3">Retropepsin-like aspartic endopeptidase domain-containing protein</fullName>
    </recommendedName>
</protein>
<evidence type="ECO:0000256" key="2">
    <source>
        <dbReference type="SAM" id="SignalP"/>
    </source>
</evidence>
<evidence type="ECO:0000313" key="5">
    <source>
        <dbReference type="Proteomes" id="UP000010164"/>
    </source>
</evidence>
<feature type="region of interest" description="Disordered" evidence="1">
    <location>
        <begin position="162"/>
        <end position="191"/>
    </location>
</feature>
<dbReference type="SUPFAM" id="SSF50630">
    <property type="entry name" value="Acid proteases"/>
    <property type="match status" value="1"/>
</dbReference>
<reference evidence="4 5" key="1">
    <citation type="journal article" date="2012" name="J. Bacteriol.">
        <title>Genome Sequence of the Alkane-Degrading Bacterium Alcanivorax hongdengensis Type Strain A-11-3.</title>
        <authorList>
            <person name="Lai Q."/>
            <person name="Shao Z."/>
        </authorList>
    </citation>
    <scope>NUCLEOTIDE SEQUENCE [LARGE SCALE GENOMIC DNA]</scope>
    <source>
        <strain evidence="4 5">A-11-3</strain>
    </source>
</reference>
<accession>L0W951</accession>
<dbReference type="InterPro" id="IPR008503">
    <property type="entry name" value="Asp_endopeptidase"/>
</dbReference>
<comment type="caution">
    <text evidence="4">The sequence shown here is derived from an EMBL/GenBank/DDBJ whole genome shotgun (WGS) entry which is preliminary data.</text>
</comment>
<dbReference type="STRING" id="1177179.A11A3_13240"/>
<keyword evidence="5" id="KW-1185">Reference proteome</keyword>
<name>L0W951_9GAMM</name>